<keyword evidence="3 7" id="KW-0378">Hydrolase</keyword>
<dbReference type="Proteomes" id="UP001302274">
    <property type="component" value="Unassembled WGS sequence"/>
</dbReference>
<keyword evidence="4" id="KW-0862">Zinc</keyword>
<organism evidence="7 8">
    <name type="scientific">Bacteriovorax antarcticus</name>
    <dbReference type="NCBI Taxonomy" id="3088717"/>
    <lineage>
        <taxon>Bacteria</taxon>
        <taxon>Pseudomonadati</taxon>
        <taxon>Bdellovibrionota</taxon>
        <taxon>Bacteriovoracia</taxon>
        <taxon>Bacteriovoracales</taxon>
        <taxon>Bacteriovoracaceae</taxon>
        <taxon>Bacteriovorax</taxon>
    </lineage>
</organism>
<keyword evidence="5" id="KW-0732">Signal</keyword>
<dbReference type="Pfam" id="PF00413">
    <property type="entry name" value="Peptidase_M10"/>
    <property type="match status" value="1"/>
</dbReference>
<evidence type="ECO:0000256" key="4">
    <source>
        <dbReference type="ARBA" id="ARBA00022833"/>
    </source>
</evidence>
<keyword evidence="8" id="KW-1185">Reference proteome</keyword>
<reference evidence="7 8" key="1">
    <citation type="submission" date="2023-11" db="EMBL/GenBank/DDBJ databases">
        <title>A Novel Polar Bacteriovorax (B. antarcticus) Isolated from the Biocrust in Antarctica.</title>
        <authorList>
            <person name="Mun W."/>
            <person name="Choi S.Y."/>
            <person name="Mitchell R.J."/>
        </authorList>
    </citation>
    <scope>NUCLEOTIDE SEQUENCE [LARGE SCALE GENOMIC DNA]</scope>
    <source>
        <strain evidence="7 8">PP10</strain>
    </source>
</reference>
<dbReference type="GO" id="GO:0008237">
    <property type="term" value="F:metallopeptidase activity"/>
    <property type="evidence" value="ECO:0007669"/>
    <property type="project" value="UniProtKB-KW"/>
</dbReference>
<keyword evidence="1" id="KW-0645">Protease</keyword>
<sequence>MKKLLFLFTFTLLLTACKQSTTTTQSALGAVTGSSCLIGKWSDSRLPLTIKLSSEFAGDIIPAHEVNGLNRFEQMAQVWNVAASPKTLLTVPFPVAATTGFADTASFRDGEIGIYKSHQWFTGISSGAIAITQFYGVVTSTPGLGQYIDLTHADIMVNYRDFGSSIVMANAGYFTYDLPTILLHELGHLVGLCHETVRPSVMDPHYIATQRSLYQFDKDIIKNIYIDGVITKNNNTNALSMPLGSEVKGTIELHADGKCIHYMNGKKTFEHVVDDFKKNKLSQK</sequence>
<evidence type="ECO:0000313" key="7">
    <source>
        <dbReference type="EMBL" id="MEA9356428.1"/>
    </source>
</evidence>
<dbReference type="InterPro" id="IPR001818">
    <property type="entry name" value="Pept_M10_metallopeptidase"/>
</dbReference>
<dbReference type="EMBL" id="JAYGJQ010000001">
    <property type="protein sequence ID" value="MEA9356428.1"/>
    <property type="molecule type" value="Genomic_DNA"/>
</dbReference>
<name>A0ABU5VTP8_9BACT</name>
<dbReference type="InterPro" id="IPR024079">
    <property type="entry name" value="MetalloPept_cat_dom_sf"/>
</dbReference>
<proteinExistence type="predicted"/>
<dbReference type="PROSITE" id="PS51257">
    <property type="entry name" value="PROKAR_LIPOPROTEIN"/>
    <property type="match status" value="1"/>
</dbReference>
<evidence type="ECO:0000313" key="8">
    <source>
        <dbReference type="Proteomes" id="UP001302274"/>
    </source>
</evidence>
<evidence type="ECO:0000256" key="3">
    <source>
        <dbReference type="ARBA" id="ARBA00022801"/>
    </source>
</evidence>
<dbReference type="EC" id="3.4.24.-" evidence="7"/>
<feature type="domain" description="Peptidase M10 metallopeptidase" evidence="6">
    <location>
        <begin position="126"/>
        <end position="225"/>
    </location>
</feature>
<feature type="chain" id="PRO_5045686819" evidence="5">
    <location>
        <begin position="19"/>
        <end position="284"/>
    </location>
</feature>
<evidence type="ECO:0000259" key="6">
    <source>
        <dbReference type="Pfam" id="PF00413"/>
    </source>
</evidence>
<keyword evidence="7" id="KW-0482">Metalloprotease</keyword>
<accession>A0ABU5VTP8</accession>
<feature type="signal peptide" evidence="5">
    <location>
        <begin position="1"/>
        <end position="18"/>
    </location>
</feature>
<comment type="caution">
    <text evidence="7">The sequence shown here is derived from an EMBL/GenBank/DDBJ whole genome shotgun (WGS) entry which is preliminary data.</text>
</comment>
<gene>
    <name evidence="7" type="ORF">SHI21_09450</name>
</gene>
<dbReference type="SUPFAM" id="SSF55486">
    <property type="entry name" value="Metalloproteases ('zincins'), catalytic domain"/>
    <property type="match status" value="1"/>
</dbReference>
<evidence type="ECO:0000256" key="5">
    <source>
        <dbReference type="SAM" id="SignalP"/>
    </source>
</evidence>
<evidence type="ECO:0000256" key="2">
    <source>
        <dbReference type="ARBA" id="ARBA00022723"/>
    </source>
</evidence>
<dbReference type="RefSeq" id="WP_323576123.1">
    <property type="nucleotide sequence ID" value="NZ_JAYGJQ010000001.1"/>
</dbReference>
<evidence type="ECO:0000256" key="1">
    <source>
        <dbReference type="ARBA" id="ARBA00022670"/>
    </source>
</evidence>
<protein>
    <submittedName>
        <fullName evidence="7">Matrixin family metalloprotease</fullName>
        <ecNumber evidence="7">3.4.24.-</ecNumber>
    </submittedName>
</protein>
<keyword evidence="2" id="KW-0479">Metal-binding</keyword>
<dbReference type="Gene3D" id="3.40.390.10">
    <property type="entry name" value="Collagenase (Catalytic Domain)"/>
    <property type="match status" value="1"/>
</dbReference>